<reference evidence="2" key="1">
    <citation type="journal article" date="2023" name="bioRxiv">
        <title>Complete genome of the Medicago anthracnose fungus, Colletotrichum destructivum, reveals a mini-chromosome-like region within a core chromosome.</title>
        <authorList>
            <person name="Lapalu N."/>
            <person name="Simon A."/>
            <person name="Lu A."/>
            <person name="Plaumann P.-L."/>
            <person name="Amselem J."/>
            <person name="Pigne S."/>
            <person name="Auger A."/>
            <person name="Koch C."/>
            <person name="Dallery J.-F."/>
            <person name="O'Connell R.J."/>
        </authorList>
    </citation>
    <scope>NUCLEOTIDE SEQUENCE [LARGE SCALE GENOMIC DNA]</scope>
    <source>
        <strain evidence="2">CBS 520.97</strain>
    </source>
</reference>
<organism evidence="1 2">
    <name type="scientific">Colletotrichum destructivum</name>
    <dbReference type="NCBI Taxonomy" id="34406"/>
    <lineage>
        <taxon>Eukaryota</taxon>
        <taxon>Fungi</taxon>
        <taxon>Dikarya</taxon>
        <taxon>Ascomycota</taxon>
        <taxon>Pezizomycotina</taxon>
        <taxon>Sordariomycetes</taxon>
        <taxon>Hypocreomycetidae</taxon>
        <taxon>Glomerellales</taxon>
        <taxon>Glomerellaceae</taxon>
        <taxon>Colletotrichum</taxon>
        <taxon>Colletotrichum destructivum species complex</taxon>
    </lineage>
</organism>
<keyword evidence="2" id="KW-1185">Reference proteome</keyword>
<dbReference type="GeneID" id="87952121"/>
<dbReference type="EMBL" id="CP137316">
    <property type="protein sequence ID" value="WQF90608.1"/>
    <property type="molecule type" value="Genomic_DNA"/>
</dbReference>
<evidence type="ECO:0000313" key="1">
    <source>
        <dbReference type="EMBL" id="WQF90608.1"/>
    </source>
</evidence>
<evidence type="ECO:0000313" key="2">
    <source>
        <dbReference type="Proteomes" id="UP001322277"/>
    </source>
</evidence>
<dbReference type="RefSeq" id="XP_062787828.1">
    <property type="nucleotide sequence ID" value="XM_062931777.1"/>
</dbReference>
<proteinExistence type="predicted"/>
<protein>
    <submittedName>
        <fullName evidence="1">Uncharacterized protein</fullName>
    </submittedName>
</protein>
<name>A0AAX4J5E9_9PEZI</name>
<dbReference type="AlphaFoldDB" id="A0AAX4J5E9"/>
<gene>
    <name evidence="1" type="ORF">CDEST_15622</name>
</gene>
<sequence>MASSASISTADVQEKFTEAAHIAIRDASIGERVREFQQAGFPIETAEGLEFCQRNVIEDARIRFILETLFPWCSIGIYEVYRSNPDRIYAFMTGLNSERNAVVVRLQSPGSKVVLFNGSHTLPIKGFNAPNGLLEMLEAPLKGCKQMEIDLPDGGLVLHDARVSFRSIQGYSIKFACATREEIQGWPKKKFPKALSSQAAAIETPTIGLNFKFED</sequence>
<dbReference type="KEGG" id="cdet:87952121"/>
<accession>A0AAX4J5E9</accession>
<dbReference type="Proteomes" id="UP001322277">
    <property type="component" value="Chromosome 12"/>
</dbReference>